<feature type="region of interest" description="Disordered" evidence="2">
    <location>
        <begin position="484"/>
        <end position="642"/>
    </location>
</feature>
<sequence>MSEEHQEVAAVEEGPVPALKWDLGLFEQIVRSFRFPPEWEARYPAQGQTAADAPPGYITLYEDFFLQGNFRLPATNFIGHILHHYNFHLSQMSPPGMVRVRHFEFLCHSHGIEPSVDKFRAFYQLQRTMGFFSFASRGAAKKILLNPPKSFHDWKPKFFFIREEVLPIAMPFRDWTEAIPKEDLPIPKNARWYQQLTPTPNRVFGENVLVAAKMSDQWSPSSREVPVLKIRSRFAQLYQAAFSTFGGSMGVRPLRDDEESWYDQIKGNFMFPVEGAFASPPTATEGAQYPKPRPLRSVTSAGKEILYLSSEESVGSSNGELSSWSKIFAGVLRDLGIDPEEKKKKPLKKKKKADVEVTSKGTGTSHATTAAVKGTLRLRQRDLDDYVIISDSFEGLSHTAKAKTGAGGSKSSGSAGSRNHDAGATPEDDEAEEEDVAAQLIGRKRGRSETTAGVASVPTAVVLPVVGKTSNLRSLYRFSPEIKKKTPKKGVKFSEPGVKRPKITIKSSDTAAQDAAKAAEAQRKAEENQKREERKKKVEEEKRRKDEEERKKKVEEEKRRKDEEERKKKAEEEKAAEEAKKKALEKELAQKKAMDQPANVQGPEVAQPTHSAHVETHDRSKITTSKGPGRFTSSGASFGGAGGYNPNVIGAKDTVGDLYYKTYNEEERGDAPHQAPWGLKQKDTFHEFGPCREWFLNSFTPAEVNRQRAKPHELLYRTFILGEANARAANHQIVREWRTMVRERADWEGYRERMLKRIAEFEKSKAAFDEERAKFEADKKAEEWGREGLQKKLHNVEEQLAKEKAEFKRICAQDNERAYAARQKIVDLEAKVADLTSKVEEAHGEKAAKQQMEVELSEAKVQLSSKDRDLHAKDAEIAELKRRLNEQIDRCESLEIDLEAERVKAATAEEARAVSTAALNVAQTNYSEAQGIVDTLVSEAEWMRTRGVALVANSILNAGELDRAVAALTDAARAVGHRGGYLECASHVEQMLGQEFDVSHCSVTEHADAALAHAENSYDNLTLPIMDLVVESLKKDDWCQRLKAVLDPPVTVELSDEEPAGDDGGDGDDEGNDDDGEDDGDDDGDRRDE</sequence>
<feature type="compositionally biased region" description="Low complexity" evidence="2">
    <location>
        <begin position="411"/>
        <end position="425"/>
    </location>
</feature>
<feature type="region of interest" description="Disordered" evidence="2">
    <location>
        <begin position="342"/>
        <end position="367"/>
    </location>
</feature>
<dbReference type="AlphaFoldDB" id="A0A251T488"/>
<feature type="compositionally biased region" description="Acidic residues" evidence="2">
    <location>
        <begin position="1054"/>
        <end position="1083"/>
    </location>
</feature>
<dbReference type="InParanoid" id="A0A251T488"/>
<feature type="region of interest" description="Disordered" evidence="2">
    <location>
        <begin position="401"/>
        <end position="435"/>
    </location>
</feature>
<proteinExistence type="predicted"/>
<evidence type="ECO:0000256" key="1">
    <source>
        <dbReference type="SAM" id="Coils"/>
    </source>
</evidence>
<feature type="region of interest" description="Disordered" evidence="2">
    <location>
        <begin position="1048"/>
        <end position="1089"/>
    </location>
</feature>
<keyword evidence="1" id="KW-0175">Coiled coil</keyword>
<organism evidence="4 5">
    <name type="scientific">Helianthus annuus</name>
    <name type="common">Common sunflower</name>
    <dbReference type="NCBI Taxonomy" id="4232"/>
    <lineage>
        <taxon>Eukaryota</taxon>
        <taxon>Viridiplantae</taxon>
        <taxon>Streptophyta</taxon>
        <taxon>Embryophyta</taxon>
        <taxon>Tracheophyta</taxon>
        <taxon>Spermatophyta</taxon>
        <taxon>Magnoliopsida</taxon>
        <taxon>eudicotyledons</taxon>
        <taxon>Gunneridae</taxon>
        <taxon>Pentapetalae</taxon>
        <taxon>asterids</taxon>
        <taxon>campanulids</taxon>
        <taxon>Asterales</taxon>
        <taxon>Asteraceae</taxon>
        <taxon>Asteroideae</taxon>
        <taxon>Heliantheae alliance</taxon>
        <taxon>Heliantheae</taxon>
        <taxon>Helianthus</taxon>
    </lineage>
</organism>
<dbReference type="InterPro" id="IPR007321">
    <property type="entry name" value="Transposase_28"/>
</dbReference>
<keyword evidence="5" id="KW-1185">Reference proteome</keyword>
<evidence type="ECO:0000256" key="2">
    <source>
        <dbReference type="SAM" id="MobiDB-lite"/>
    </source>
</evidence>
<dbReference type="EMBL" id="CM007901">
    <property type="protein sequence ID" value="OTG05908.1"/>
    <property type="molecule type" value="Genomic_DNA"/>
</dbReference>
<protein>
    <submittedName>
        <fullName evidence="4">Putative transposase (Putative), gypsy type</fullName>
    </submittedName>
</protein>
<reference evidence="5" key="1">
    <citation type="journal article" date="2017" name="Nature">
        <title>The sunflower genome provides insights into oil metabolism, flowering and Asterid evolution.</title>
        <authorList>
            <person name="Badouin H."/>
            <person name="Gouzy J."/>
            <person name="Grassa C.J."/>
            <person name="Murat F."/>
            <person name="Staton S.E."/>
            <person name="Cottret L."/>
            <person name="Lelandais-Briere C."/>
            <person name="Owens G.L."/>
            <person name="Carrere S."/>
            <person name="Mayjonade B."/>
            <person name="Legrand L."/>
            <person name="Gill N."/>
            <person name="Kane N.C."/>
            <person name="Bowers J.E."/>
            <person name="Hubner S."/>
            <person name="Bellec A."/>
            <person name="Berard A."/>
            <person name="Berges H."/>
            <person name="Blanchet N."/>
            <person name="Boniface M.C."/>
            <person name="Brunel D."/>
            <person name="Catrice O."/>
            <person name="Chaidir N."/>
            <person name="Claudel C."/>
            <person name="Donnadieu C."/>
            <person name="Faraut T."/>
            <person name="Fievet G."/>
            <person name="Helmstetter N."/>
            <person name="King M."/>
            <person name="Knapp S.J."/>
            <person name="Lai Z."/>
            <person name="Le Paslier M.C."/>
            <person name="Lippi Y."/>
            <person name="Lorenzon L."/>
            <person name="Mandel J.R."/>
            <person name="Marage G."/>
            <person name="Marchand G."/>
            <person name="Marquand E."/>
            <person name="Bret-Mestries E."/>
            <person name="Morien E."/>
            <person name="Nambeesan S."/>
            <person name="Nguyen T."/>
            <person name="Pegot-Espagnet P."/>
            <person name="Pouilly N."/>
            <person name="Raftis F."/>
            <person name="Sallet E."/>
            <person name="Schiex T."/>
            <person name="Thomas J."/>
            <person name="Vandecasteele C."/>
            <person name="Vares D."/>
            <person name="Vear F."/>
            <person name="Vautrin S."/>
            <person name="Crespi M."/>
            <person name="Mangin B."/>
            <person name="Burke J.M."/>
            <person name="Salse J."/>
            <person name="Munos S."/>
            <person name="Vincourt P."/>
            <person name="Rieseberg L.H."/>
            <person name="Langlade N.B."/>
        </authorList>
    </citation>
    <scope>NUCLEOTIDE SEQUENCE [LARGE SCALE GENOMIC DNA]</scope>
    <source>
        <strain evidence="5">cv. SF193</strain>
    </source>
</reference>
<dbReference type="PANTHER" id="PTHR31099">
    <property type="entry name" value="OS06G0165300 PROTEIN"/>
    <property type="match status" value="1"/>
</dbReference>
<evidence type="ECO:0000313" key="4">
    <source>
        <dbReference type="EMBL" id="OTG05908.1"/>
    </source>
</evidence>
<dbReference type="PANTHER" id="PTHR31099:SF49">
    <property type="entry name" value="MYOSIN HEAVY CHAIN-LIKE PROTEIN"/>
    <property type="match status" value="1"/>
</dbReference>
<evidence type="ECO:0000313" key="5">
    <source>
        <dbReference type="Proteomes" id="UP000215914"/>
    </source>
</evidence>
<feature type="domain" description="Transposase (putative) gypsy type" evidence="3">
    <location>
        <begin position="62"/>
        <end position="126"/>
    </location>
</feature>
<name>A0A251T488_HELAN</name>
<dbReference type="Proteomes" id="UP000215914">
    <property type="component" value="Chromosome 12"/>
</dbReference>
<feature type="compositionally biased region" description="Basic and acidic residues" evidence="2">
    <location>
        <begin position="520"/>
        <end position="594"/>
    </location>
</feature>
<dbReference type="Pfam" id="PF04195">
    <property type="entry name" value="Transposase_28"/>
    <property type="match status" value="1"/>
</dbReference>
<evidence type="ECO:0000259" key="3">
    <source>
        <dbReference type="Pfam" id="PF04195"/>
    </source>
</evidence>
<feature type="compositionally biased region" description="Basic and acidic residues" evidence="2">
    <location>
        <begin position="612"/>
        <end position="621"/>
    </location>
</feature>
<feature type="coiled-coil region" evidence="1">
    <location>
        <begin position="751"/>
        <end position="911"/>
    </location>
</feature>
<feature type="compositionally biased region" description="Acidic residues" evidence="2">
    <location>
        <begin position="426"/>
        <end position="435"/>
    </location>
</feature>
<gene>
    <name evidence="4" type="ORF">HannXRQ_Chr12g0378841</name>
</gene>
<accession>A0A251T488</accession>